<dbReference type="Pfam" id="PF11776">
    <property type="entry name" value="RcnB"/>
    <property type="match status" value="1"/>
</dbReference>
<dbReference type="EMBL" id="BAABFO010000035">
    <property type="protein sequence ID" value="GAA4342726.1"/>
    <property type="molecule type" value="Genomic_DNA"/>
</dbReference>
<keyword evidence="4" id="KW-1185">Reference proteome</keyword>
<evidence type="ECO:0000313" key="4">
    <source>
        <dbReference type="Proteomes" id="UP001501671"/>
    </source>
</evidence>
<dbReference type="InterPro" id="IPR024572">
    <property type="entry name" value="RcnB"/>
</dbReference>
<organism evidence="3 4">
    <name type="scientific">Pigmentiphaga soli</name>
    <dbReference type="NCBI Taxonomy" id="1007095"/>
    <lineage>
        <taxon>Bacteria</taxon>
        <taxon>Pseudomonadati</taxon>
        <taxon>Pseudomonadota</taxon>
        <taxon>Betaproteobacteria</taxon>
        <taxon>Burkholderiales</taxon>
        <taxon>Alcaligenaceae</taxon>
        <taxon>Pigmentiphaga</taxon>
    </lineage>
</organism>
<dbReference type="Gene3D" id="3.10.450.160">
    <property type="entry name" value="inner membrane protein cigr"/>
    <property type="match status" value="1"/>
</dbReference>
<comment type="caution">
    <text evidence="3">The sequence shown here is derived from an EMBL/GenBank/DDBJ whole genome shotgun (WGS) entry which is preliminary data.</text>
</comment>
<evidence type="ECO:0000313" key="3">
    <source>
        <dbReference type="EMBL" id="GAA4342726.1"/>
    </source>
</evidence>
<sequence>MKYQRFVSALLVGASLVGQAAFAQGHGHGRNGPSGPPGRGGQHMDRGPGPGHNGPPPHARPVPPGPGRGPAAWNPPHRWAKGERVPVVYRSRQYVIEDWRSYRLSAPPRGYQWIGVGADYFLVGVATGIVLQSVFGN</sequence>
<feature type="chain" id="PRO_5045549262" evidence="2">
    <location>
        <begin position="24"/>
        <end position="137"/>
    </location>
</feature>
<accession>A0ABP8HQF7</accession>
<evidence type="ECO:0000256" key="1">
    <source>
        <dbReference type="SAM" id="MobiDB-lite"/>
    </source>
</evidence>
<evidence type="ECO:0000256" key="2">
    <source>
        <dbReference type="SAM" id="SignalP"/>
    </source>
</evidence>
<feature type="region of interest" description="Disordered" evidence="1">
    <location>
        <begin position="24"/>
        <end position="78"/>
    </location>
</feature>
<gene>
    <name evidence="3" type="ORF">GCM10023144_45020</name>
</gene>
<dbReference type="Proteomes" id="UP001501671">
    <property type="component" value="Unassembled WGS sequence"/>
</dbReference>
<feature type="compositionally biased region" description="Pro residues" evidence="1">
    <location>
        <begin position="53"/>
        <end position="67"/>
    </location>
</feature>
<name>A0ABP8HQF7_9BURK</name>
<feature type="signal peptide" evidence="2">
    <location>
        <begin position="1"/>
        <end position="23"/>
    </location>
</feature>
<protein>
    <submittedName>
        <fullName evidence="3">RcnB family protein</fullName>
    </submittedName>
</protein>
<reference evidence="4" key="1">
    <citation type="journal article" date="2019" name="Int. J. Syst. Evol. Microbiol.">
        <title>The Global Catalogue of Microorganisms (GCM) 10K type strain sequencing project: providing services to taxonomists for standard genome sequencing and annotation.</title>
        <authorList>
            <consortium name="The Broad Institute Genomics Platform"/>
            <consortium name="The Broad Institute Genome Sequencing Center for Infectious Disease"/>
            <person name="Wu L."/>
            <person name="Ma J."/>
        </authorList>
    </citation>
    <scope>NUCLEOTIDE SEQUENCE [LARGE SCALE GENOMIC DNA]</scope>
    <source>
        <strain evidence="4">JCM 17666</strain>
    </source>
</reference>
<keyword evidence="2" id="KW-0732">Signal</keyword>
<dbReference type="RefSeq" id="WP_345252188.1">
    <property type="nucleotide sequence ID" value="NZ_BAABFO010000035.1"/>
</dbReference>
<proteinExistence type="predicted"/>